<feature type="region of interest" description="Disordered" evidence="2">
    <location>
        <begin position="325"/>
        <end position="630"/>
    </location>
</feature>
<dbReference type="RefSeq" id="XP_029220246.1">
    <property type="nucleotide sequence ID" value="XM_029362880.1"/>
</dbReference>
<dbReference type="KEGG" id="bbes:BESB_044290"/>
<proteinExistence type="predicted"/>
<keyword evidence="3" id="KW-0732">Signal</keyword>
<comment type="caution">
    <text evidence="5">The sequence shown here is derived from an EMBL/GenBank/DDBJ whole genome shotgun (WGS) entry which is preliminary data.</text>
</comment>
<accession>A0A2A9MKT4</accession>
<dbReference type="InterPro" id="IPR000742">
    <property type="entry name" value="EGF"/>
</dbReference>
<dbReference type="EMBL" id="NWUJ01000003">
    <property type="protein sequence ID" value="PFH36237.1"/>
    <property type="molecule type" value="Genomic_DNA"/>
</dbReference>
<keyword evidence="5" id="KW-0176">Collagen</keyword>
<dbReference type="InterPro" id="IPR009030">
    <property type="entry name" value="Growth_fac_rcpt_cys_sf"/>
</dbReference>
<evidence type="ECO:0000256" key="2">
    <source>
        <dbReference type="SAM" id="MobiDB-lite"/>
    </source>
</evidence>
<gene>
    <name evidence="5" type="ORF">BESB_044290</name>
</gene>
<feature type="chain" id="PRO_5013151606" evidence="3">
    <location>
        <begin position="26"/>
        <end position="678"/>
    </location>
</feature>
<organism evidence="5 6">
    <name type="scientific">Besnoitia besnoiti</name>
    <name type="common">Apicomplexan protozoan</name>
    <dbReference type="NCBI Taxonomy" id="94643"/>
    <lineage>
        <taxon>Eukaryota</taxon>
        <taxon>Sar</taxon>
        <taxon>Alveolata</taxon>
        <taxon>Apicomplexa</taxon>
        <taxon>Conoidasida</taxon>
        <taxon>Coccidia</taxon>
        <taxon>Eucoccidiorida</taxon>
        <taxon>Eimeriorina</taxon>
        <taxon>Sarcocystidae</taxon>
        <taxon>Besnoitia</taxon>
    </lineage>
</organism>
<dbReference type="SMART" id="SM00181">
    <property type="entry name" value="EGF"/>
    <property type="match status" value="5"/>
</dbReference>
<dbReference type="AlphaFoldDB" id="A0A2A9MKT4"/>
<evidence type="ECO:0000313" key="6">
    <source>
        <dbReference type="Proteomes" id="UP000224006"/>
    </source>
</evidence>
<sequence>MRSKVSKSIGFGLALALCAAGREHARVDALQVKPHTEPLREVHTTVAPTLLEQTNTSRWSDNSGVLCVISRQGAGCAHRSVDIDGFSYQGASCPKDLCCSKTACHIPHGCGAFCESSWALCSTSIVYHKDKSYGGDCSCEKQGHRCHQHAVCVENLNPGGGARCECVTGFMGDGIHCEPDACLSEGWNPCGIHGACVPHSVDRYSCECYDNFERILDSDGKETCGLKPGSVCRVMGGNCKAGRCVEDPNNPHGYRCECPPNQFHSDVGEPTCVSPCEETGGETDCRPGSCRATGTSSYACECPNGYREGVGSGDRSICEPVLVETPEQTPQTEEQSHSSEQEKEEESGEEEEFGEEDGESGETGGENGGISGEIGGENGGISGEIGGENGGISGENGGISGEIGGENGGISGEIGGENGGISGEIGGENGSISGEIGGENGGISGEIGGENGGNSGENGGISGEIGGENGGMSGEIGGENGGNSGEIGGENGGISGEIGGENGGMSGEIGGENGGISGEIGGENGSISGEIGGENGGISGEIGGENGGISGEIGGENGGNSGEIGGENGGISGEIGGENGGNSGEIGGENGGISGETGEGYPNGDSSQSGKDEAGMETEDPSGQGPEDADTKVYKCVDNICHPGKCQETSPGKMECMCPPKYVRVYRADSAYCVFGPQ</sequence>
<dbReference type="PROSITE" id="PS50026">
    <property type="entry name" value="EGF_3"/>
    <property type="match status" value="1"/>
</dbReference>
<dbReference type="GeneID" id="40309359"/>
<feature type="compositionally biased region" description="Acidic residues" evidence="2">
    <location>
        <begin position="342"/>
        <end position="360"/>
    </location>
</feature>
<feature type="signal peptide" evidence="3">
    <location>
        <begin position="1"/>
        <end position="25"/>
    </location>
</feature>
<dbReference type="Proteomes" id="UP000224006">
    <property type="component" value="Chromosome III"/>
</dbReference>
<keyword evidence="6" id="KW-1185">Reference proteome</keyword>
<evidence type="ECO:0000313" key="5">
    <source>
        <dbReference type="EMBL" id="PFH36237.1"/>
    </source>
</evidence>
<comment type="caution">
    <text evidence="1">Lacks conserved residue(s) required for the propagation of feature annotation.</text>
</comment>
<name>A0A2A9MKT4_BESBE</name>
<dbReference type="OrthoDB" id="331361at2759"/>
<feature type="compositionally biased region" description="Gly residues" evidence="2">
    <location>
        <begin position="361"/>
        <end position="598"/>
    </location>
</feature>
<evidence type="ECO:0000256" key="3">
    <source>
        <dbReference type="SAM" id="SignalP"/>
    </source>
</evidence>
<feature type="domain" description="EGF-like" evidence="4">
    <location>
        <begin position="138"/>
        <end position="178"/>
    </location>
</feature>
<dbReference type="Gene3D" id="2.90.20.10">
    <property type="entry name" value="Plasmodium vivax P25 domain"/>
    <property type="match status" value="1"/>
</dbReference>
<dbReference type="STRING" id="94643.A0A2A9MKT4"/>
<dbReference type="PROSITE" id="PS01186">
    <property type="entry name" value="EGF_2"/>
    <property type="match status" value="1"/>
</dbReference>
<dbReference type="SUPFAM" id="SSF57184">
    <property type="entry name" value="Growth factor receptor domain"/>
    <property type="match status" value="1"/>
</dbReference>
<evidence type="ECO:0000256" key="1">
    <source>
        <dbReference type="PROSITE-ProRule" id="PRU00076"/>
    </source>
</evidence>
<evidence type="ECO:0000259" key="4">
    <source>
        <dbReference type="PROSITE" id="PS50026"/>
    </source>
</evidence>
<dbReference type="VEuPathDB" id="ToxoDB:BESB_044290"/>
<keyword evidence="1" id="KW-0245">EGF-like domain</keyword>
<reference evidence="5 6" key="1">
    <citation type="submission" date="2017-09" db="EMBL/GenBank/DDBJ databases">
        <title>Genome sequencing of Besnoitia besnoiti strain Bb-Ger1.</title>
        <authorList>
            <person name="Schares G."/>
            <person name="Venepally P."/>
            <person name="Lorenzi H.A."/>
        </authorList>
    </citation>
    <scope>NUCLEOTIDE SEQUENCE [LARGE SCALE GENOMIC DNA]</scope>
    <source>
        <strain evidence="5 6">Bb-Ger1</strain>
    </source>
</reference>
<protein>
    <submittedName>
        <fullName evidence="5">Putative collagen</fullName>
    </submittedName>
</protein>